<proteinExistence type="predicted"/>
<name>A0A915AFW4_PARUN</name>
<organism evidence="2 3">
    <name type="scientific">Parascaris univalens</name>
    <name type="common">Nematode worm</name>
    <dbReference type="NCBI Taxonomy" id="6257"/>
    <lineage>
        <taxon>Eukaryota</taxon>
        <taxon>Metazoa</taxon>
        <taxon>Ecdysozoa</taxon>
        <taxon>Nematoda</taxon>
        <taxon>Chromadorea</taxon>
        <taxon>Rhabditida</taxon>
        <taxon>Spirurina</taxon>
        <taxon>Ascaridomorpha</taxon>
        <taxon>Ascaridoidea</taxon>
        <taxon>Ascarididae</taxon>
        <taxon>Parascaris</taxon>
    </lineage>
</organism>
<keyword evidence="2" id="KW-1185">Reference proteome</keyword>
<feature type="chain" id="PRO_5037111065" evidence="1">
    <location>
        <begin position="24"/>
        <end position="322"/>
    </location>
</feature>
<dbReference type="WBParaSite" id="PgR007_g173_t01">
    <property type="protein sequence ID" value="PgR007_g173_t01"/>
    <property type="gene ID" value="PgR007_g173"/>
</dbReference>
<feature type="signal peptide" evidence="1">
    <location>
        <begin position="1"/>
        <end position="23"/>
    </location>
</feature>
<evidence type="ECO:0000313" key="3">
    <source>
        <dbReference type="WBParaSite" id="PgR007_g173_t01"/>
    </source>
</evidence>
<protein>
    <submittedName>
        <fullName evidence="3">MSP domain-containing protein</fullName>
    </submittedName>
</protein>
<dbReference type="Proteomes" id="UP000887569">
    <property type="component" value="Unplaced"/>
</dbReference>
<evidence type="ECO:0000256" key="1">
    <source>
        <dbReference type="SAM" id="SignalP"/>
    </source>
</evidence>
<dbReference type="AlphaFoldDB" id="A0A915AFW4"/>
<evidence type="ECO:0000313" key="2">
    <source>
        <dbReference type="Proteomes" id="UP000887569"/>
    </source>
</evidence>
<keyword evidence="1" id="KW-0732">Signal</keyword>
<accession>A0A915AFW4</accession>
<sequence>MRCCDRFLTAVILWVLTVDSSVCYSRMNRSNRIIQSILNVFEGRRRQRGEYKFPKVLEIDYLSDNSNTYLDEEDENGTSSMDVVDYNSMDSVTNVACRDNLGRPFPGFICPLMRILSSEYFIWRQKVPLERTCERLVDLNLHPCDHRTSSCVVLSLPNNHVLVGCVDDHSGKFVAPQNWYIRNSTHNSNYLFDFKVRNPLRLTQECRVMHTGGRPICMRNNIFYRRTPLVQRVTCCCKGDFCADVLFDQAGFNPLPYLHISLAFNVSKGSSNINQTVEIRQHEQMVTASARSLLPESNIRCQLSLFLFKVYLYLELNVVIFK</sequence>
<reference evidence="3" key="1">
    <citation type="submission" date="2022-11" db="UniProtKB">
        <authorList>
            <consortium name="WormBaseParasite"/>
        </authorList>
    </citation>
    <scope>IDENTIFICATION</scope>
</reference>